<dbReference type="EMBL" id="JBHRSL010000002">
    <property type="protein sequence ID" value="MFC3050837.1"/>
    <property type="molecule type" value="Genomic_DNA"/>
</dbReference>
<accession>A0ABV7D172</accession>
<dbReference type="RefSeq" id="WP_194212518.1">
    <property type="nucleotide sequence ID" value="NZ_CP061205.1"/>
</dbReference>
<evidence type="ECO:0000313" key="2">
    <source>
        <dbReference type="Proteomes" id="UP001595444"/>
    </source>
</evidence>
<keyword evidence="2" id="KW-1185">Reference proteome</keyword>
<protein>
    <submittedName>
        <fullName evidence="1">DUF945 family protein</fullName>
    </submittedName>
</protein>
<proteinExistence type="predicted"/>
<dbReference type="InterPro" id="IPR010352">
    <property type="entry name" value="DUF945"/>
</dbReference>
<comment type="caution">
    <text evidence="1">The sequence shown here is derived from an EMBL/GenBank/DDBJ whole genome shotgun (WGS) entry which is preliminary data.</text>
</comment>
<gene>
    <name evidence="1" type="ORF">ACFOKA_02850</name>
</gene>
<dbReference type="Proteomes" id="UP001595444">
    <property type="component" value="Unassembled WGS sequence"/>
</dbReference>
<reference evidence="2" key="1">
    <citation type="journal article" date="2019" name="Int. J. Syst. Evol. Microbiol.">
        <title>The Global Catalogue of Microorganisms (GCM) 10K type strain sequencing project: providing services to taxonomists for standard genome sequencing and annotation.</title>
        <authorList>
            <consortium name="The Broad Institute Genomics Platform"/>
            <consortium name="The Broad Institute Genome Sequencing Center for Infectious Disease"/>
            <person name="Wu L."/>
            <person name="Ma J."/>
        </authorList>
    </citation>
    <scope>NUCLEOTIDE SEQUENCE [LARGE SCALE GENOMIC DNA]</scope>
    <source>
        <strain evidence="2">KCTC 62164</strain>
    </source>
</reference>
<name>A0ABV7D172_9PROT</name>
<sequence length="515" mass="55500">MKLSYVIAGIVAVAAGVQVVGAKLISNRVEDGIKRTVHAYSEQSSFPFEVSDFESGWFTSHFTVRTPIPTAFIKPMMELGFAINTDGTSAYISTETDLTHGPIIVKNGIHFAAAYASGTQTLKLGSILDAAKKNAGTEEKQARLKAIEGHIGAIEKLLTTQYTIGVSYRGDVSLKAKVQGGKINIVDAPRSDAITQLDVSVDPIQYTWNLSSDANSSLIKFKSGTISLHLSGPDQKPLHLAISPMVVTSDISRLAPGYWDGTYTAEMDGVKLTVSDSHKGDVGFDTGPLSSTISVSVNPQNPALINGESALTLNGLNITRNGTPIELGDLKAATRIENILLALPEAQSKLSMEMWKKAAAPDPTDQFGSFDFAAYKELVQDQVDAKPYIDISNYSINLDGNEIATHGSLMLQDGLIASNINSLADIAPYIEGDLVIDIDSDYIHNIAVQSLALLPKPPTEEQLSERINTLALTYQSLGFIVKEGNHYIATFKVKDDQLFINGKPFMKVSDIFTKG</sequence>
<organism evidence="1 2">
    <name type="scientific">Kordiimonas pumila</name>
    <dbReference type="NCBI Taxonomy" id="2161677"/>
    <lineage>
        <taxon>Bacteria</taxon>
        <taxon>Pseudomonadati</taxon>
        <taxon>Pseudomonadota</taxon>
        <taxon>Alphaproteobacteria</taxon>
        <taxon>Kordiimonadales</taxon>
        <taxon>Kordiimonadaceae</taxon>
        <taxon>Kordiimonas</taxon>
    </lineage>
</organism>
<dbReference type="Pfam" id="PF06097">
    <property type="entry name" value="DUF945"/>
    <property type="match status" value="1"/>
</dbReference>
<evidence type="ECO:0000313" key="1">
    <source>
        <dbReference type="EMBL" id="MFC3050837.1"/>
    </source>
</evidence>